<feature type="domain" description="Sugar 3,4-ketoisomerase QdtA cupin" evidence="1">
    <location>
        <begin position="5"/>
        <end position="133"/>
    </location>
</feature>
<dbReference type="CDD" id="cd20292">
    <property type="entry name" value="cupin_QdtA-like"/>
    <property type="match status" value="1"/>
</dbReference>
<dbReference type="Pfam" id="PF05523">
    <property type="entry name" value="FdtA"/>
    <property type="match status" value="1"/>
</dbReference>
<dbReference type="InterPro" id="IPR014710">
    <property type="entry name" value="RmlC-like_jellyroll"/>
</dbReference>
<dbReference type="Gene3D" id="2.60.120.10">
    <property type="entry name" value="Jelly Rolls"/>
    <property type="match status" value="1"/>
</dbReference>
<proteinExistence type="predicted"/>
<evidence type="ECO:0000313" key="2">
    <source>
        <dbReference type="EMBL" id="TFW71771.1"/>
    </source>
</evidence>
<reference evidence="2 3" key="1">
    <citation type="submission" date="2018-02" db="EMBL/GenBank/DDBJ databases">
        <title>A novel lanthanide dependent methylotroph, Methylotenera sp. La3113.</title>
        <authorList>
            <person name="Lv H."/>
            <person name="Tani A."/>
        </authorList>
    </citation>
    <scope>NUCLEOTIDE SEQUENCE [LARGE SCALE GENOMIC DNA]</scope>
    <source>
        <strain evidence="2 3">La3113</strain>
    </source>
</reference>
<dbReference type="OrthoDB" id="272049at2"/>
<accession>A0A4Y9VT34</accession>
<dbReference type="InterPro" id="IPR008894">
    <property type="entry name" value="QdtA_cupin_dom"/>
</dbReference>
<protein>
    <recommendedName>
        <fullName evidence="1">Sugar 3,4-ketoisomerase QdtA cupin domain-containing protein</fullName>
    </recommendedName>
</protein>
<dbReference type="EMBL" id="PQVH01000008">
    <property type="protein sequence ID" value="TFW71771.1"/>
    <property type="molecule type" value="Genomic_DNA"/>
</dbReference>
<name>A0A4Y9VT34_9PROT</name>
<evidence type="ECO:0000313" key="3">
    <source>
        <dbReference type="Proteomes" id="UP000297706"/>
    </source>
</evidence>
<gene>
    <name evidence="2" type="ORF">C3Y98_06710</name>
</gene>
<dbReference type="SUPFAM" id="SSF51182">
    <property type="entry name" value="RmlC-like cupins"/>
    <property type="match status" value="1"/>
</dbReference>
<organism evidence="2 3">
    <name type="scientific">Methylotenera oryzisoli</name>
    <dbReference type="NCBI Taxonomy" id="2080758"/>
    <lineage>
        <taxon>Bacteria</taxon>
        <taxon>Pseudomonadati</taxon>
        <taxon>Pseudomonadota</taxon>
        <taxon>Betaproteobacteria</taxon>
        <taxon>Nitrosomonadales</taxon>
        <taxon>Methylophilaceae</taxon>
        <taxon>Methylotenera</taxon>
    </lineage>
</organism>
<sequence length="136" mass="15800">MPLEDCRIIELPKIHEPRGNLSFVESNHHIPFAIERVYYVYDVPGGSDRGGHAHKGLHQLIIAMSGSFDITLDDGKDKKTFHLARSYYGLYVCPMIWREMDNFSSGSVLMVLASNKYSEDDYYRNYDDFMKARWVK</sequence>
<dbReference type="InterPro" id="IPR011051">
    <property type="entry name" value="RmlC_Cupin_sf"/>
</dbReference>
<comment type="caution">
    <text evidence="2">The sequence shown here is derived from an EMBL/GenBank/DDBJ whole genome shotgun (WGS) entry which is preliminary data.</text>
</comment>
<dbReference type="AlphaFoldDB" id="A0A4Y9VT34"/>
<evidence type="ECO:0000259" key="1">
    <source>
        <dbReference type="Pfam" id="PF05523"/>
    </source>
</evidence>
<dbReference type="RefSeq" id="WP_135277450.1">
    <property type="nucleotide sequence ID" value="NZ_PQVH01000008.1"/>
</dbReference>
<keyword evidence="3" id="KW-1185">Reference proteome</keyword>
<dbReference type="Proteomes" id="UP000297706">
    <property type="component" value="Unassembled WGS sequence"/>
</dbReference>